<accession>A0A0E9QZ86</accession>
<reference evidence="1" key="2">
    <citation type="journal article" date="2015" name="Fish Shellfish Immunol.">
        <title>Early steps in the European eel (Anguilla anguilla)-Vibrio vulnificus interaction in the gills: Role of the RtxA13 toxin.</title>
        <authorList>
            <person name="Callol A."/>
            <person name="Pajuelo D."/>
            <person name="Ebbesson L."/>
            <person name="Teles M."/>
            <person name="MacKenzie S."/>
            <person name="Amaro C."/>
        </authorList>
    </citation>
    <scope>NUCLEOTIDE SEQUENCE</scope>
</reference>
<evidence type="ECO:0000313" key="1">
    <source>
        <dbReference type="EMBL" id="JAH21393.1"/>
    </source>
</evidence>
<protein>
    <submittedName>
        <fullName evidence="1">Uncharacterized protein</fullName>
    </submittedName>
</protein>
<reference evidence="1" key="1">
    <citation type="submission" date="2014-11" db="EMBL/GenBank/DDBJ databases">
        <authorList>
            <person name="Amaro Gonzalez C."/>
        </authorList>
    </citation>
    <scope>NUCLEOTIDE SEQUENCE</scope>
</reference>
<organism evidence="1">
    <name type="scientific">Anguilla anguilla</name>
    <name type="common">European freshwater eel</name>
    <name type="synonym">Muraena anguilla</name>
    <dbReference type="NCBI Taxonomy" id="7936"/>
    <lineage>
        <taxon>Eukaryota</taxon>
        <taxon>Metazoa</taxon>
        <taxon>Chordata</taxon>
        <taxon>Craniata</taxon>
        <taxon>Vertebrata</taxon>
        <taxon>Euteleostomi</taxon>
        <taxon>Actinopterygii</taxon>
        <taxon>Neopterygii</taxon>
        <taxon>Teleostei</taxon>
        <taxon>Anguilliformes</taxon>
        <taxon>Anguillidae</taxon>
        <taxon>Anguilla</taxon>
    </lineage>
</organism>
<proteinExistence type="predicted"/>
<dbReference type="AlphaFoldDB" id="A0A0E9QZ86"/>
<name>A0A0E9QZ86_ANGAN</name>
<sequence>MLSIVLLLHCYQPHSFQLVWLSSSSRFYDGYRCRHRLR</sequence>
<dbReference type="EMBL" id="GBXM01087184">
    <property type="protein sequence ID" value="JAH21393.1"/>
    <property type="molecule type" value="Transcribed_RNA"/>
</dbReference>